<evidence type="ECO:0000313" key="3">
    <source>
        <dbReference type="EMBL" id="KIX12466.1"/>
    </source>
</evidence>
<protein>
    <recommendedName>
        <fullName evidence="5">SIR2-like domain-containing protein</fullName>
    </recommendedName>
</protein>
<feature type="region of interest" description="Disordered" evidence="2">
    <location>
        <begin position="1"/>
        <end position="29"/>
    </location>
</feature>
<dbReference type="RefSeq" id="WP_044350664.1">
    <property type="nucleotide sequence ID" value="NZ_AZAC01000032.1"/>
</dbReference>
<proteinExistence type="predicted"/>
<sequence length="467" mass="53860">MSKQMQNTSSMKPNRKSRNSQEISSSLSDDTPKKREVFLFFGAGASAAGGYKTFLTFPYMFWRSPDSDGELQTNQKTYKLLEQIRDQLQRKNKALTLDQYLEMLDNYKRTLRNMFSDNQLREVINQSRLSFSKAQNLNNTIERLRTNICSLTAYHYMAPPNEIDYLKRLRTFVNSLFINDKSTHVYIFTTNYDLVPEYAFSDNLDLQQYANKYWQSANLNEGNVWDNGCFKSKNELYKFYNGFSNFRNAKLGIKTPCKDIFVDESIAGERIYWDSKSYKQGMESNENALFIMRLHGCVAWIYNDSKAIQPGKDNKVCFNLSNPVNIKRHFERLCVFYPGKETPIGKQPHALSFQIMSDLALKLRTITFVGYAFRDIDVVSVIMNSLRDSLSIDKALKKEIILVNPAMTVDDFYNSLAIIQNSIATPMYKGDSDLFDSVRTKSLNMYFLNTDASTGTLIGKIKQTIGE</sequence>
<reference evidence="3 4" key="1">
    <citation type="submission" date="2013-11" db="EMBL/GenBank/DDBJ databases">
        <title>Metagenomic analysis of a methanogenic consortium involved in long chain n-alkane degradation.</title>
        <authorList>
            <person name="Davidova I.A."/>
            <person name="Callaghan A.V."/>
            <person name="Wawrik B."/>
            <person name="Pruitt S."/>
            <person name="Marks C."/>
            <person name="Duncan K.E."/>
            <person name="Suflita J.M."/>
        </authorList>
    </citation>
    <scope>NUCLEOTIDE SEQUENCE [LARGE SCALE GENOMIC DNA]</scope>
    <source>
        <strain evidence="3 4">SPR</strain>
    </source>
</reference>
<keyword evidence="4" id="KW-1185">Reference proteome</keyword>
<gene>
    <name evidence="3" type="ORF">X474_19230</name>
</gene>
<evidence type="ECO:0008006" key="5">
    <source>
        <dbReference type="Google" id="ProtNLM"/>
    </source>
</evidence>
<dbReference type="InParanoid" id="A0A0D2J9W9"/>
<dbReference type="Proteomes" id="UP000032233">
    <property type="component" value="Unassembled WGS sequence"/>
</dbReference>
<evidence type="ECO:0000313" key="4">
    <source>
        <dbReference type="Proteomes" id="UP000032233"/>
    </source>
</evidence>
<evidence type="ECO:0000256" key="2">
    <source>
        <dbReference type="SAM" id="MobiDB-lite"/>
    </source>
</evidence>
<feature type="compositionally biased region" description="Polar residues" evidence="2">
    <location>
        <begin position="20"/>
        <end position="29"/>
    </location>
</feature>
<dbReference type="EMBL" id="AZAC01000032">
    <property type="protein sequence ID" value="KIX12466.1"/>
    <property type="molecule type" value="Genomic_DNA"/>
</dbReference>
<dbReference type="AlphaFoldDB" id="A0A0D2J9W9"/>
<keyword evidence="1" id="KW-0175">Coiled coil</keyword>
<evidence type="ECO:0000256" key="1">
    <source>
        <dbReference type="SAM" id="Coils"/>
    </source>
</evidence>
<accession>A0A0D2J9W9</accession>
<organism evidence="3 4">
    <name type="scientific">Dethiosulfatarculus sandiegensis</name>
    <dbReference type="NCBI Taxonomy" id="1429043"/>
    <lineage>
        <taxon>Bacteria</taxon>
        <taxon>Pseudomonadati</taxon>
        <taxon>Thermodesulfobacteriota</taxon>
        <taxon>Desulfarculia</taxon>
        <taxon>Desulfarculales</taxon>
        <taxon>Desulfarculaceae</taxon>
        <taxon>Dethiosulfatarculus</taxon>
    </lineage>
</organism>
<feature type="compositionally biased region" description="Polar residues" evidence="2">
    <location>
        <begin position="1"/>
        <end position="12"/>
    </location>
</feature>
<feature type="coiled-coil region" evidence="1">
    <location>
        <begin position="71"/>
        <end position="98"/>
    </location>
</feature>
<comment type="caution">
    <text evidence="3">The sequence shown here is derived from an EMBL/GenBank/DDBJ whole genome shotgun (WGS) entry which is preliminary data.</text>
</comment>
<name>A0A0D2J9W9_9BACT</name>